<dbReference type="EMBL" id="ABXJ01000073">
    <property type="protein sequence ID" value="EEA90411.1"/>
    <property type="molecule type" value="Genomic_DNA"/>
</dbReference>
<dbReference type="HOGENOM" id="CLU_2286713_0_0_11"/>
<keyword evidence="2" id="KW-1185">Reference proteome</keyword>
<name>B6GBE9_9ACTN</name>
<protein>
    <submittedName>
        <fullName evidence="1">Uncharacterized protein</fullName>
    </submittedName>
</protein>
<gene>
    <name evidence="1" type="ORF">COLSTE_01408</name>
</gene>
<accession>B6GBE9</accession>
<reference evidence="1 2" key="1">
    <citation type="submission" date="2008-10" db="EMBL/GenBank/DDBJ databases">
        <title>Draft genome sequence of Collinsella stercoris (DSM 13279).</title>
        <authorList>
            <person name="Sudarsanam P."/>
            <person name="Ley R."/>
            <person name="Guruge J."/>
            <person name="Turnbaugh P.J."/>
            <person name="Mahowald M."/>
            <person name="Liep D."/>
            <person name="Gordon J."/>
        </authorList>
    </citation>
    <scope>NUCLEOTIDE SEQUENCE [LARGE SCALE GENOMIC DNA]</scope>
    <source>
        <strain evidence="1 2">DSM 13279</strain>
    </source>
</reference>
<evidence type="ECO:0000313" key="1">
    <source>
        <dbReference type="EMBL" id="EEA90411.1"/>
    </source>
</evidence>
<reference evidence="1 2" key="2">
    <citation type="submission" date="2008-10" db="EMBL/GenBank/DDBJ databases">
        <authorList>
            <person name="Fulton L."/>
            <person name="Clifton S."/>
            <person name="Fulton B."/>
            <person name="Xu J."/>
            <person name="Minx P."/>
            <person name="Pepin K.H."/>
            <person name="Johnson M."/>
            <person name="Thiruvilangam P."/>
            <person name="Bhonagiri V."/>
            <person name="Nash W.E."/>
            <person name="Mardis E.R."/>
            <person name="Wilson R.K."/>
        </authorList>
    </citation>
    <scope>NUCLEOTIDE SEQUENCE [LARGE SCALE GENOMIC DNA]</scope>
    <source>
        <strain evidence="1 2">DSM 13279</strain>
    </source>
</reference>
<sequence length="101" mass="10701">MQKGRITGKTSHFREVFPVMRPFAHATRGIGAETDGGALALPGCVAFSDRPVVTGWVAPPGMVTLTGMVALPGRVAFSSRTALSDCEETVCRRSLRESAPL</sequence>
<organism evidence="1 2">
    <name type="scientific">Collinsella stercoris DSM 13279</name>
    <dbReference type="NCBI Taxonomy" id="445975"/>
    <lineage>
        <taxon>Bacteria</taxon>
        <taxon>Bacillati</taxon>
        <taxon>Actinomycetota</taxon>
        <taxon>Coriobacteriia</taxon>
        <taxon>Coriobacteriales</taxon>
        <taxon>Coriobacteriaceae</taxon>
        <taxon>Collinsella</taxon>
    </lineage>
</organism>
<dbReference type="AlphaFoldDB" id="B6GBE9"/>
<evidence type="ECO:0000313" key="2">
    <source>
        <dbReference type="Proteomes" id="UP000003560"/>
    </source>
</evidence>
<comment type="caution">
    <text evidence="1">The sequence shown here is derived from an EMBL/GenBank/DDBJ whole genome shotgun (WGS) entry which is preliminary data.</text>
</comment>
<dbReference type="Proteomes" id="UP000003560">
    <property type="component" value="Unassembled WGS sequence"/>
</dbReference>
<dbReference type="STRING" id="445975.COLSTE_01408"/>
<proteinExistence type="predicted"/>